<sequence length="131" mass="13922">MVDIPCQPINPGRHEIGLPADAWDKLNVFMTAAKDNSKEVVAECCYPEVLNIANECIMWCAVPSKYLDEAKKGGKTPVLDAMTRCVRDKSNGTSVPATLHQVSAAAGGNGGRKAALGLWALLVVGYVTLGH</sequence>
<dbReference type="AlphaFoldDB" id="A0A545V018"/>
<gene>
    <name evidence="1" type="ORF">IF1G_06048</name>
</gene>
<dbReference type="Proteomes" id="UP000315783">
    <property type="component" value="Unassembled WGS sequence"/>
</dbReference>
<dbReference type="EMBL" id="SPUK01000008">
    <property type="protein sequence ID" value="TQV95061.1"/>
    <property type="molecule type" value="Genomic_DNA"/>
</dbReference>
<organism evidence="1 2">
    <name type="scientific">Cordyceps javanica</name>
    <dbReference type="NCBI Taxonomy" id="43265"/>
    <lineage>
        <taxon>Eukaryota</taxon>
        <taxon>Fungi</taxon>
        <taxon>Dikarya</taxon>
        <taxon>Ascomycota</taxon>
        <taxon>Pezizomycotina</taxon>
        <taxon>Sordariomycetes</taxon>
        <taxon>Hypocreomycetidae</taxon>
        <taxon>Hypocreales</taxon>
        <taxon>Cordycipitaceae</taxon>
        <taxon>Cordyceps</taxon>
    </lineage>
</organism>
<comment type="caution">
    <text evidence="1">The sequence shown here is derived from an EMBL/GenBank/DDBJ whole genome shotgun (WGS) entry which is preliminary data.</text>
</comment>
<name>A0A545V018_9HYPO</name>
<evidence type="ECO:0000313" key="2">
    <source>
        <dbReference type="Proteomes" id="UP000315783"/>
    </source>
</evidence>
<evidence type="ECO:0000313" key="1">
    <source>
        <dbReference type="EMBL" id="TQV95061.1"/>
    </source>
</evidence>
<reference evidence="1 2" key="1">
    <citation type="journal article" date="2019" name="Appl. Microbiol. Biotechnol.">
        <title>Genome sequence of Isaria javanica and comparative genome analysis insights into family S53 peptidase evolution in fungal entomopathogens.</title>
        <authorList>
            <person name="Lin R."/>
            <person name="Zhang X."/>
            <person name="Xin B."/>
            <person name="Zou M."/>
            <person name="Gao Y."/>
            <person name="Qin F."/>
            <person name="Hu Q."/>
            <person name="Xie B."/>
            <person name="Cheng X."/>
        </authorList>
    </citation>
    <scope>NUCLEOTIDE SEQUENCE [LARGE SCALE GENOMIC DNA]</scope>
    <source>
        <strain evidence="1 2">IJ1G</strain>
    </source>
</reference>
<keyword evidence="2" id="KW-1185">Reference proteome</keyword>
<accession>A0A545V018</accession>
<protein>
    <submittedName>
        <fullName evidence="1">Uncharacterized protein</fullName>
    </submittedName>
</protein>
<proteinExistence type="predicted"/>
<dbReference type="OrthoDB" id="5203703at2759"/>